<evidence type="ECO:0000256" key="6">
    <source>
        <dbReference type="ARBA" id="ARBA00023136"/>
    </source>
</evidence>
<evidence type="ECO:0000256" key="2">
    <source>
        <dbReference type="ARBA" id="ARBA00022448"/>
    </source>
</evidence>
<gene>
    <name evidence="9" type="ORF">H9747_13645</name>
</gene>
<feature type="transmembrane region" description="Helical" evidence="7">
    <location>
        <begin position="78"/>
        <end position="96"/>
    </location>
</feature>
<dbReference type="InterPro" id="IPR050901">
    <property type="entry name" value="BP-dep_ABC_trans_perm"/>
</dbReference>
<evidence type="ECO:0000313" key="10">
    <source>
        <dbReference type="Proteomes" id="UP000886814"/>
    </source>
</evidence>
<feature type="transmembrane region" description="Helical" evidence="7">
    <location>
        <begin position="242"/>
        <end position="264"/>
    </location>
</feature>
<comment type="subcellular location">
    <subcellularLocation>
        <location evidence="1 7">Cell membrane</location>
        <topology evidence="1 7">Multi-pass membrane protein</topology>
    </subcellularLocation>
</comment>
<accession>A0A9D1PG07</accession>
<protein>
    <submittedName>
        <fullName evidence="9">Carbohydrate ABC transporter permease</fullName>
    </submittedName>
</protein>
<dbReference type="InterPro" id="IPR035906">
    <property type="entry name" value="MetI-like_sf"/>
</dbReference>
<feature type="domain" description="ABC transmembrane type-1" evidence="8">
    <location>
        <begin position="73"/>
        <end position="265"/>
    </location>
</feature>
<keyword evidence="2 7" id="KW-0813">Transport</keyword>
<dbReference type="PROSITE" id="PS50928">
    <property type="entry name" value="ABC_TM1"/>
    <property type="match status" value="1"/>
</dbReference>
<feature type="transmembrane region" description="Helical" evidence="7">
    <location>
        <begin position="53"/>
        <end position="71"/>
    </location>
</feature>
<dbReference type="PANTHER" id="PTHR32243">
    <property type="entry name" value="MALTOSE TRANSPORT SYSTEM PERMEASE-RELATED"/>
    <property type="match status" value="1"/>
</dbReference>
<evidence type="ECO:0000256" key="3">
    <source>
        <dbReference type="ARBA" id="ARBA00022475"/>
    </source>
</evidence>
<evidence type="ECO:0000256" key="1">
    <source>
        <dbReference type="ARBA" id="ARBA00004651"/>
    </source>
</evidence>
<comment type="similarity">
    <text evidence="7">Belongs to the binding-protein-dependent transport system permease family.</text>
</comment>
<dbReference type="GO" id="GO:0055085">
    <property type="term" value="P:transmembrane transport"/>
    <property type="evidence" value="ECO:0007669"/>
    <property type="project" value="InterPro"/>
</dbReference>
<evidence type="ECO:0000259" key="8">
    <source>
        <dbReference type="PROSITE" id="PS50928"/>
    </source>
</evidence>
<dbReference type="AlphaFoldDB" id="A0A9D1PG07"/>
<evidence type="ECO:0000256" key="5">
    <source>
        <dbReference type="ARBA" id="ARBA00022989"/>
    </source>
</evidence>
<comment type="caution">
    <text evidence="9">The sequence shown here is derived from an EMBL/GenBank/DDBJ whole genome shotgun (WGS) entry which is preliminary data.</text>
</comment>
<dbReference type="EMBL" id="DXIQ01000094">
    <property type="protein sequence ID" value="HIV40015.1"/>
    <property type="molecule type" value="Genomic_DNA"/>
</dbReference>
<evidence type="ECO:0000313" key="9">
    <source>
        <dbReference type="EMBL" id="HIV40015.1"/>
    </source>
</evidence>
<dbReference type="Gene3D" id="1.10.3720.10">
    <property type="entry name" value="MetI-like"/>
    <property type="match status" value="1"/>
</dbReference>
<dbReference type="CDD" id="cd06261">
    <property type="entry name" value="TM_PBP2"/>
    <property type="match status" value="1"/>
</dbReference>
<evidence type="ECO:0000256" key="4">
    <source>
        <dbReference type="ARBA" id="ARBA00022692"/>
    </source>
</evidence>
<keyword evidence="6 7" id="KW-0472">Membrane</keyword>
<dbReference type="InterPro" id="IPR000515">
    <property type="entry name" value="MetI-like"/>
</dbReference>
<keyword evidence="3" id="KW-1003">Cell membrane</keyword>
<feature type="transmembrane region" description="Helical" evidence="7">
    <location>
        <begin position="193"/>
        <end position="211"/>
    </location>
</feature>
<reference evidence="9" key="2">
    <citation type="submission" date="2021-04" db="EMBL/GenBank/DDBJ databases">
        <authorList>
            <person name="Gilroy R."/>
        </authorList>
    </citation>
    <scope>NUCLEOTIDE SEQUENCE</scope>
    <source>
        <strain evidence="9">CHK195-9823</strain>
    </source>
</reference>
<keyword evidence="4 7" id="KW-0812">Transmembrane</keyword>
<dbReference type="PANTHER" id="PTHR32243:SF24">
    <property type="entry name" value="DIACETYLCHITOBIOSE UPTAKE SYSTEM PERMEASE PROTEIN NGCG"/>
    <property type="match status" value="1"/>
</dbReference>
<keyword evidence="5 7" id="KW-1133">Transmembrane helix</keyword>
<sequence length="280" mass="31635">MKKKKIHVSRIIIGIVLAIIAFIWMIPFIWTLLTSLKDDSEIYTNVLKFLPTHLYFGHYASVFTKMGNFFAYFRNSVVVSFWSVLFNVLFAASLGYSFAKFKYPGRGIFFGFVLLVITLPYVIYLIPIYIMQSRMNMIDTALGLILPYIATNLPMSVFIMRGQFNGVPNEMMEAARIDGANQWQTFAKVMMPIVKPGIATVIIMTFISVWGEFTYARTLCVTANSQTLAVGITFLRDEAASWQYGTLTATIILSLIPVMIIFLSMQKYFVKGIMAGAVKG</sequence>
<feature type="transmembrane region" description="Helical" evidence="7">
    <location>
        <begin position="12"/>
        <end position="33"/>
    </location>
</feature>
<reference evidence="9" key="1">
    <citation type="journal article" date="2021" name="PeerJ">
        <title>Extensive microbial diversity within the chicken gut microbiome revealed by metagenomics and culture.</title>
        <authorList>
            <person name="Gilroy R."/>
            <person name="Ravi A."/>
            <person name="Getino M."/>
            <person name="Pursley I."/>
            <person name="Horton D.L."/>
            <person name="Alikhan N.F."/>
            <person name="Baker D."/>
            <person name="Gharbi K."/>
            <person name="Hall N."/>
            <person name="Watson M."/>
            <person name="Adriaenssens E.M."/>
            <person name="Foster-Nyarko E."/>
            <person name="Jarju S."/>
            <person name="Secka A."/>
            <person name="Antonio M."/>
            <person name="Oren A."/>
            <person name="Chaudhuri R.R."/>
            <person name="La Ragione R."/>
            <person name="Hildebrand F."/>
            <person name="Pallen M.J."/>
        </authorList>
    </citation>
    <scope>NUCLEOTIDE SEQUENCE</scope>
    <source>
        <strain evidence="9">CHK195-9823</strain>
    </source>
</reference>
<feature type="transmembrane region" description="Helical" evidence="7">
    <location>
        <begin position="108"/>
        <end position="130"/>
    </location>
</feature>
<proteinExistence type="inferred from homology"/>
<organism evidence="9 10">
    <name type="scientific">Candidatus Blautia stercorigallinarum</name>
    <dbReference type="NCBI Taxonomy" id="2838501"/>
    <lineage>
        <taxon>Bacteria</taxon>
        <taxon>Bacillati</taxon>
        <taxon>Bacillota</taxon>
        <taxon>Clostridia</taxon>
        <taxon>Lachnospirales</taxon>
        <taxon>Lachnospiraceae</taxon>
        <taxon>Blautia</taxon>
    </lineage>
</organism>
<dbReference type="GO" id="GO:0005886">
    <property type="term" value="C:plasma membrane"/>
    <property type="evidence" value="ECO:0007669"/>
    <property type="project" value="UniProtKB-SubCell"/>
</dbReference>
<name>A0A9D1PG07_9FIRM</name>
<feature type="transmembrane region" description="Helical" evidence="7">
    <location>
        <begin position="142"/>
        <end position="162"/>
    </location>
</feature>
<evidence type="ECO:0000256" key="7">
    <source>
        <dbReference type="RuleBase" id="RU363032"/>
    </source>
</evidence>
<dbReference type="Pfam" id="PF00528">
    <property type="entry name" value="BPD_transp_1"/>
    <property type="match status" value="1"/>
</dbReference>
<dbReference type="SUPFAM" id="SSF161098">
    <property type="entry name" value="MetI-like"/>
    <property type="match status" value="1"/>
</dbReference>
<dbReference type="Proteomes" id="UP000886814">
    <property type="component" value="Unassembled WGS sequence"/>
</dbReference>